<sequence>MSKPTITQVIKSVLAAAIGVQSNDNRQKDFEQGALSTYIIVGVVFTVLFVCGLIFLVSTILGK</sequence>
<dbReference type="Proteomes" id="UP001160519">
    <property type="component" value="Unassembled WGS sequence"/>
</dbReference>
<keyword evidence="1" id="KW-0812">Transmembrane</keyword>
<evidence type="ECO:0000256" key="1">
    <source>
        <dbReference type="SAM" id="Phobius"/>
    </source>
</evidence>
<proteinExistence type="predicted"/>
<gene>
    <name evidence="2" type="ORF">PSU93_01585</name>
</gene>
<protein>
    <submittedName>
        <fullName evidence="2">DUF2970 domain-containing protein</fullName>
    </submittedName>
</protein>
<dbReference type="Pfam" id="PF11174">
    <property type="entry name" value="DUF2970"/>
    <property type="match status" value="1"/>
</dbReference>
<keyword evidence="1" id="KW-1133">Transmembrane helix</keyword>
<evidence type="ECO:0000313" key="3">
    <source>
        <dbReference type="Proteomes" id="UP001160519"/>
    </source>
</evidence>
<comment type="caution">
    <text evidence="2">The sequence shown here is derived from an EMBL/GenBank/DDBJ whole genome shotgun (WGS) entry which is preliminary data.</text>
</comment>
<dbReference type="AlphaFoldDB" id="A0AA43TH24"/>
<keyword evidence="1" id="KW-0472">Membrane</keyword>
<dbReference type="EMBL" id="JAQSDF010000002">
    <property type="protein sequence ID" value="MDI1229824.1"/>
    <property type="molecule type" value="Genomic_DNA"/>
</dbReference>
<organism evidence="2 3">
    <name type="scientific">Candidatus Methylobacter titanis</name>
    <dbReference type="NCBI Taxonomy" id="3053457"/>
    <lineage>
        <taxon>Bacteria</taxon>
        <taxon>Pseudomonadati</taxon>
        <taxon>Pseudomonadota</taxon>
        <taxon>Gammaproteobacteria</taxon>
        <taxon>Methylococcales</taxon>
        <taxon>Methylococcaceae</taxon>
        <taxon>Methylobacter</taxon>
    </lineage>
</organism>
<keyword evidence="3" id="KW-1185">Reference proteome</keyword>
<accession>A0AA43TH24</accession>
<name>A0AA43TH24_9GAMM</name>
<reference evidence="2" key="1">
    <citation type="submission" date="2023-01" db="EMBL/GenBank/DDBJ databases">
        <title>Biogeochemical cycle of methane in antarctic sediments.</title>
        <authorList>
            <person name="Roldan D.M."/>
            <person name="Menes R.J."/>
        </authorList>
    </citation>
    <scope>NUCLEOTIDE SEQUENCE [LARGE SCALE GENOMIC DNA]</scope>
    <source>
        <strain evidence="2">K-2018 MAG008</strain>
    </source>
</reference>
<feature type="transmembrane region" description="Helical" evidence="1">
    <location>
        <begin position="38"/>
        <end position="61"/>
    </location>
</feature>
<dbReference type="InterPro" id="IPR021344">
    <property type="entry name" value="DUF2970"/>
</dbReference>
<evidence type="ECO:0000313" key="2">
    <source>
        <dbReference type="EMBL" id="MDI1229824.1"/>
    </source>
</evidence>